<sequence length="113" mass="12233">GKTLAVKLKWQAKWKTGSVIGIHESPEFALDIQSQFPPVNDNTSAESSQKSDNIIFSTVSLSASYEVDPDIIDMSTPPKRSGKQLQSPAEIDVGSVIASKASSTKMLKKPKKE</sequence>
<name>A0A2K3JY39_TRIPR</name>
<protein>
    <recommendedName>
        <fullName evidence="4">Replication factor-A carboxy-terminal domain protein</fullName>
    </recommendedName>
</protein>
<dbReference type="EMBL" id="ASHM01079590">
    <property type="protein sequence ID" value="PNX58910.1"/>
    <property type="molecule type" value="Genomic_DNA"/>
</dbReference>
<proteinExistence type="predicted"/>
<evidence type="ECO:0000313" key="2">
    <source>
        <dbReference type="EMBL" id="PNX58910.1"/>
    </source>
</evidence>
<reference evidence="2 3" key="2">
    <citation type="journal article" date="2017" name="Front. Plant Sci.">
        <title>Gene Classification and Mining of Molecular Markers Useful in Red Clover (Trifolium pratense) Breeding.</title>
        <authorList>
            <person name="Istvanek J."/>
            <person name="Dluhosova J."/>
            <person name="Dluhos P."/>
            <person name="Patkova L."/>
            <person name="Nedelnik J."/>
            <person name="Repkova J."/>
        </authorList>
    </citation>
    <scope>NUCLEOTIDE SEQUENCE [LARGE SCALE GENOMIC DNA]</scope>
    <source>
        <strain evidence="3">cv. Tatra</strain>
        <tissue evidence="2">Young leaves</tissue>
    </source>
</reference>
<gene>
    <name evidence="2" type="ORF">L195_g051152</name>
</gene>
<evidence type="ECO:0008006" key="4">
    <source>
        <dbReference type="Google" id="ProtNLM"/>
    </source>
</evidence>
<organism evidence="2 3">
    <name type="scientific">Trifolium pratense</name>
    <name type="common">Red clover</name>
    <dbReference type="NCBI Taxonomy" id="57577"/>
    <lineage>
        <taxon>Eukaryota</taxon>
        <taxon>Viridiplantae</taxon>
        <taxon>Streptophyta</taxon>
        <taxon>Embryophyta</taxon>
        <taxon>Tracheophyta</taxon>
        <taxon>Spermatophyta</taxon>
        <taxon>Magnoliopsida</taxon>
        <taxon>eudicotyledons</taxon>
        <taxon>Gunneridae</taxon>
        <taxon>Pentapetalae</taxon>
        <taxon>rosids</taxon>
        <taxon>fabids</taxon>
        <taxon>Fabales</taxon>
        <taxon>Fabaceae</taxon>
        <taxon>Papilionoideae</taxon>
        <taxon>50 kb inversion clade</taxon>
        <taxon>NPAAA clade</taxon>
        <taxon>Hologalegina</taxon>
        <taxon>IRL clade</taxon>
        <taxon>Trifolieae</taxon>
        <taxon>Trifolium</taxon>
    </lineage>
</organism>
<dbReference type="Proteomes" id="UP000236291">
    <property type="component" value="Unassembled WGS sequence"/>
</dbReference>
<accession>A0A2K3JY39</accession>
<evidence type="ECO:0000313" key="3">
    <source>
        <dbReference type="Proteomes" id="UP000236291"/>
    </source>
</evidence>
<reference evidence="2 3" key="1">
    <citation type="journal article" date="2014" name="Am. J. Bot.">
        <title>Genome assembly and annotation for red clover (Trifolium pratense; Fabaceae).</title>
        <authorList>
            <person name="Istvanek J."/>
            <person name="Jaros M."/>
            <person name="Krenek A."/>
            <person name="Repkova J."/>
        </authorList>
    </citation>
    <scope>NUCLEOTIDE SEQUENCE [LARGE SCALE GENOMIC DNA]</scope>
    <source>
        <strain evidence="3">cv. Tatra</strain>
        <tissue evidence="2">Young leaves</tissue>
    </source>
</reference>
<comment type="caution">
    <text evidence="2">The sequence shown here is derived from an EMBL/GenBank/DDBJ whole genome shotgun (WGS) entry which is preliminary data.</text>
</comment>
<feature type="region of interest" description="Disordered" evidence="1">
    <location>
        <begin position="70"/>
        <end position="91"/>
    </location>
</feature>
<evidence type="ECO:0000256" key="1">
    <source>
        <dbReference type="SAM" id="MobiDB-lite"/>
    </source>
</evidence>
<feature type="non-terminal residue" evidence="2">
    <location>
        <position position="1"/>
    </location>
</feature>
<dbReference type="AlphaFoldDB" id="A0A2K3JY39"/>